<dbReference type="Pfam" id="PF03466">
    <property type="entry name" value="LysR_substrate"/>
    <property type="match status" value="1"/>
</dbReference>
<protein>
    <submittedName>
        <fullName evidence="6">LysR family transcriptional regulator</fullName>
    </submittedName>
</protein>
<dbReference type="PANTHER" id="PTHR30419">
    <property type="entry name" value="HTH-TYPE TRANSCRIPTIONAL REGULATOR YBHD"/>
    <property type="match status" value="1"/>
</dbReference>
<keyword evidence="2" id="KW-0805">Transcription regulation</keyword>
<dbReference type="Pfam" id="PF00126">
    <property type="entry name" value="HTH_1"/>
    <property type="match status" value="1"/>
</dbReference>
<comment type="caution">
    <text evidence="6">The sequence shown here is derived from an EMBL/GenBank/DDBJ whole genome shotgun (WGS) entry which is preliminary data.</text>
</comment>
<dbReference type="InterPro" id="IPR036388">
    <property type="entry name" value="WH-like_DNA-bd_sf"/>
</dbReference>
<accession>A0ABV0KL65</accession>
<evidence type="ECO:0000256" key="1">
    <source>
        <dbReference type="ARBA" id="ARBA00009437"/>
    </source>
</evidence>
<evidence type="ECO:0000313" key="7">
    <source>
        <dbReference type="Proteomes" id="UP001476950"/>
    </source>
</evidence>
<keyword evidence="4" id="KW-0804">Transcription</keyword>
<dbReference type="InterPro" id="IPR050950">
    <property type="entry name" value="HTH-type_LysR_regulators"/>
</dbReference>
<organism evidence="6 7">
    <name type="scientific">Stenomitos frigidus AS-A4</name>
    <dbReference type="NCBI Taxonomy" id="2933935"/>
    <lineage>
        <taxon>Bacteria</taxon>
        <taxon>Bacillati</taxon>
        <taxon>Cyanobacteriota</taxon>
        <taxon>Cyanophyceae</taxon>
        <taxon>Leptolyngbyales</taxon>
        <taxon>Leptolyngbyaceae</taxon>
        <taxon>Stenomitos</taxon>
    </lineage>
</organism>
<dbReference type="Gene3D" id="3.40.190.290">
    <property type="match status" value="1"/>
</dbReference>
<name>A0ABV0KL65_9CYAN</name>
<dbReference type="InterPro" id="IPR005119">
    <property type="entry name" value="LysR_subst-bd"/>
</dbReference>
<sequence>MRLEQLQAFLAVAETGSFQQAAQRCGVTQSAISRQIQSLETALRISLFHRTTQAKLTVAGDRLLPRAKKICQEWLNAVQDLDDLIAGKQPELCVAAIHSICAYHLPPVLQQFCHDYPNVQLRVTALGSDRSLKVLRDGLVDVAIVMHNRFLTTSPEMVVQVLYDEPIKVLLAANHPLAAFETIPWDELANYPQVVFKDGYGMQRLVQEQFERRGITLRAALELNTPDAFRGVVRQGELVALLPETALAEAYTDSTLAVRSLSPSLPSTNGTSAPPMVDLPFTRQVVLVTTRDRLQIPPIQHFFNLVAALLPPKFELPLAVSVK</sequence>
<keyword evidence="3" id="KW-0238">DNA-binding</keyword>
<dbReference type="PRINTS" id="PR00039">
    <property type="entry name" value="HTHLYSR"/>
</dbReference>
<gene>
    <name evidence="6" type="ORF">NDI38_16255</name>
</gene>
<dbReference type="EMBL" id="JAMPLM010000014">
    <property type="protein sequence ID" value="MEP1059991.1"/>
    <property type="molecule type" value="Genomic_DNA"/>
</dbReference>
<evidence type="ECO:0000259" key="5">
    <source>
        <dbReference type="PROSITE" id="PS50931"/>
    </source>
</evidence>
<dbReference type="InterPro" id="IPR000847">
    <property type="entry name" value="LysR_HTH_N"/>
</dbReference>
<keyword evidence="7" id="KW-1185">Reference proteome</keyword>
<reference evidence="6 7" key="1">
    <citation type="submission" date="2022-04" db="EMBL/GenBank/DDBJ databases">
        <title>Positive selection, recombination, and allopatry shape intraspecific diversity of widespread and dominant cyanobacteria.</title>
        <authorList>
            <person name="Wei J."/>
            <person name="Shu W."/>
            <person name="Hu C."/>
        </authorList>
    </citation>
    <scope>NUCLEOTIDE SEQUENCE [LARGE SCALE GENOMIC DNA]</scope>
    <source>
        <strain evidence="6 7">AS-A4</strain>
    </source>
</reference>
<dbReference type="InterPro" id="IPR036390">
    <property type="entry name" value="WH_DNA-bd_sf"/>
</dbReference>
<dbReference type="Proteomes" id="UP001476950">
    <property type="component" value="Unassembled WGS sequence"/>
</dbReference>
<dbReference type="SUPFAM" id="SSF53850">
    <property type="entry name" value="Periplasmic binding protein-like II"/>
    <property type="match status" value="1"/>
</dbReference>
<dbReference type="PANTHER" id="PTHR30419:SF8">
    <property type="entry name" value="NITROGEN ASSIMILATION TRANSCRIPTIONAL ACTIVATOR-RELATED"/>
    <property type="match status" value="1"/>
</dbReference>
<proteinExistence type="inferred from homology"/>
<feature type="domain" description="HTH lysR-type" evidence="5">
    <location>
        <begin position="1"/>
        <end position="57"/>
    </location>
</feature>
<evidence type="ECO:0000313" key="6">
    <source>
        <dbReference type="EMBL" id="MEP1059991.1"/>
    </source>
</evidence>
<evidence type="ECO:0000256" key="2">
    <source>
        <dbReference type="ARBA" id="ARBA00023015"/>
    </source>
</evidence>
<comment type="similarity">
    <text evidence="1">Belongs to the LysR transcriptional regulatory family.</text>
</comment>
<evidence type="ECO:0000256" key="3">
    <source>
        <dbReference type="ARBA" id="ARBA00023125"/>
    </source>
</evidence>
<dbReference type="RefSeq" id="WP_190446989.1">
    <property type="nucleotide sequence ID" value="NZ_JAMPLM010000014.1"/>
</dbReference>
<dbReference type="CDD" id="cd05466">
    <property type="entry name" value="PBP2_LTTR_substrate"/>
    <property type="match status" value="1"/>
</dbReference>
<evidence type="ECO:0000256" key="4">
    <source>
        <dbReference type="ARBA" id="ARBA00023163"/>
    </source>
</evidence>
<dbReference type="Gene3D" id="1.10.10.10">
    <property type="entry name" value="Winged helix-like DNA-binding domain superfamily/Winged helix DNA-binding domain"/>
    <property type="match status" value="1"/>
</dbReference>
<dbReference type="SUPFAM" id="SSF46785">
    <property type="entry name" value="Winged helix' DNA-binding domain"/>
    <property type="match status" value="1"/>
</dbReference>
<dbReference type="PROSITE" id="PS50931">
    <property type="entry name" value="HTH_LYSR"/>
    <property type="match status" value="1"/>
</dbReference>